<evidence type="ECO:0000259" key="2">
    <source>
        <dbReference type="PROSITE" id="PS50887"/>
    </source>
</evidence>
<dbReference type="PROSITE" id="PS50887">
    <property type="entry name" value="GGDEF"/>
    <property type="match status" value="1"/>
</dbReference>
<accession>A0ABR7RQ67</accession>
<evidence type="ECO:0000313" key="4">
    <source>
        <dbReference type="Proteomes" id="UP000626026"/>
    </source>
</evidence>
<evidence type="ECO:0000259" key="1">
    <source>
        <dbReference type="PROSITE" id="PS50113"/>
    </source>
</evidence>
<protein>
    <submittedName>
        <fullName evidence="3">GGDEF domain-containing protein</fullName>
    </submittedName>
</protein>
<dbReference type="RefSeq" id="WP_187785875.1">
    <property type="nucleotide sequence ID" value="NZ_JACTVA010000037.1"/>
</dbReference>
<dbReference type="EMBL" id="JACTVA010000037">
    <property type="protein sequence ID" value="MBC9208724.1"/>
    <property type="molecule type" value="Genomic_DNA"/>
</dbReference>
<dbReference type="SUPFAM" id="SSF55073">
    <property type="entry name" value="Nucleotide cyclase"/>
    <property type="match status" value="1"/>
</dbReference>
<proteinExistence type="predicted"/>
<dbReference type="InterPro" id="IPR000014">
    <property type="entry name" value="PAS"/>
</dbReference>
<sequence length="276" mass="30616">MRWTDGVYDLFGLPRGLALQREATAQMYHDACRQRMEQLRADTIHQGSGFVLDARIRDAQGRDRWMRLTAGVMRVDGRAVRLFGSKQDITQERIIWERLRQRADCDALTGLANRAVFDTLCHELAQGRRPDVSALVVVDLDYFKRINDELGHAAGDECLRRLGERLRWALGDTVLVARIGGDEFVAMLGGPMGRARLWRRLSAALPVLCQPVLHDGQRIDISVSIGATLRRGAAGGQQIFVEADAALYRAKAAGRNQICLHDGTTDGLRLGCAVGV</sequence>
<dbReference type="Proteomes" id="UP000626026">
    <property type="component" value="Unassembled WGS sequence"/>
</dbReference>
<dbReference type="InterPro" id="IPR043128">
    <property type="entry name" value="Rev_trsase/Diguanyl_cyclase"/>
</dbReference>
<dbReference type="InterPro" id="IPR000160">
    <property type="entry name" value="GGDEF_dom"/>
</dbReference>
<dbReference type="Gene3D" id="3.30.450.20">
    <property type="entry name" value="PAS domain"/>
    <property type="match status" value="1"/>
</dbReference>
<dbReference type="CDD" id="cd01949">
    <property type="entry name" value="GGDEF"/>
    <property type="match status" value="1"/>
</dbReference>
<feature type="domain" description="PAC" evidence="1">
    <location>
        <begin position="50"/>
        <end position="101"/>
    </location>
</feature>
<dbReference type="InterPro" id="IPR013655">
    <property type="entry name" value="PAS_fold_3"/>
</dbReference>
<dbReference type="InterPro" id="IPR035965">
    <property type="entry name" value="PAS-like_dom_sf"/>
</dbReference>
<comment type="caution">
    <text evidence="3">The sequence shown here is derived from an EMBL/GenBank/DDBJ whole genome shotgun (WGS) entry which is preliminary data.</text>
</comment>
<keyword evidence="4" id="KW-1185">Reference proteome</keyword>
<dbReference type="InterPro" id="IPR000700">
    <property type="entry name" value="PAS-assoc_C"/>
</dbReference>
<dbReference type="NCBIfam" id="TIGR00254">
    <property type="entry name" value="GGDEF"/>
    <property type="match status" value="1"/>
</dbReference>
<dbReference type="PANTHER" id="PTHR44757">
    <property type="entry name" value="DIGUANYLATE CYCLASE DGCP"/>
    <property type="match status" value="1"/>
</dbReference>
<feature type="domain" description="GGDEF" evidence="2">
    <location>
        <begin position="131"/>
        <end position="263"/>
    </location>
</feature>
<dbReference type="InterPro" id="IPR052155">
    <property type="entry name" value="Biofilm_reg_signaling"/>
</dbReference>
<dbReference type="Pfam" id="PF08447">
    <property type="entry name" value="PAS_3"/>
    <property type="match status" value="1"/>
</dbReference>
<dbReference type="SUPFAM" id="SSF55785">
    <property type="entry name" value="PYP-like sensor domain (PAS domain)"/>
    <property type="match status" value="1"/>
</dbReference>
<dbReference type="InterPro" id="IPR029787">
    <property type="entry name" value="Nucleotide_cyclase"/>
</dbReference>
<dbReference type="Pfam" id="PF00990">
    <property type="entry name" value="GGDEF"/>
    <property type="match status" value="1"/>
</dbReference>
<evidence type="ECO:0000313" key="3">
    <source>
        <dbReference type="EMBL" id="MBC9208724.1"/>
    </source>
</evidence>
<gene>
    <name evidence="3" type="ORF">IBL26_17880</name>
</gene>
<dbReference type="SMART" id="SM00267">
    <property type="entry name" value="GGDEF"/>
    <property type="match status" value="1"/>
</dbReference>
<reference evidence="3 4" key="1">
    <citation type="journal article" date="2013" name="Int. J. Syst. Evol. Microbiol.">
        <title>Roseomonas aerophila sp. nov., isolated from air.</title>
        <authorList>
            <person name="Kim S.J."/>
            <person name="Weon H.Y."/>
            <person name="Ahn J.H."/>
            <person name="Hong S.B."/>
            <person name="Seok S.J."/>
            <person name="Whang K.S."/>
            <person name="Kwon S.W."/>
        </authorList>
    </citation>
    <scope>NUCLEOTIDE SEQUENCE [LARGE SCALE GENOMIC DNA]</scope>
    <source>
        <strain evidence="3 4">NBRC 108923</strain>
    </source>
</reference>
<name>A0ABR7RQ67_9PROT</name>
<organism evidence="3 4">
    <name type="scientific">Teichococcus aerophilus</name>
    <dbReference type="NCBI Taxonomy" id="1224513"/>
    <lineage>
        <taxon>Bacteria</taxon>
        <taxon>Pseudomonadati</taxon>
        <taxon>Pseudomonadota</taxon>
        <taxon>Alphaproteobacteria</taxon>
        <taxon>Acetobacterales</taxon>
        <taxon>Roseomonadaceae</taxon>
        <taxon>Roseomonas</taxon>
    </lineage>
</organism>
<dbReference type="CDD" id="cd00130">
    <property type="entry name" value="PAS"/>
    <property type="match status" value="1"/>
</dbReference>
<dbReference type="PANTHER" id="PTHR44757:SF2">
    <property type="entry name" value="BIOFILM ARCHITECTURE MAINTENANCE PROTEIN MBAA"/>
    <property type="match status" value="1"/>
</dbReference>
<dbReference type="PROSITE" id="PS50113">
    <property type="entry name" value="PAC"/>
    <property type="match status" value="1"/>
</dbReference>
<dbReference type="Gene3D" id="3.30.70.270">
    <property type="match status" value="1"/>
</dbReference>